<keyword evidence="3" id="KW-1185">Reference proteome</keyword>
<evidence type="ECO:0000313" key="3">
    <source>
        <dbReference type="Proteomes" id="UP001500037"/>
    </source>
</evidence>
<feature type="region of interest" description="Disordered" evidence="1">
    <location>
        <begin position="224"/>
        <end position="243"/>
    </location>
</feature>
<sequence>MDHVIAPYALSWPQVDPAAHPFDRDEAELAATTALIAALVPPAGSERALRHGFPQEVSALLAGRYGSWACGWNWTVGEGDLDGGVVTAWCCATHSVLDPASTARRAVEALLEWRDWLEELAARFAELAPPGSPGADEVVAEVEHRRRLERGAARLVTVVVERTQAESGWYGHCELVLEWFLTFAGLTPERAAAAVQNVIGGRFESWSQPDPQLVETLAAELAADPAAADPAAAGPGAPGVDPT</sequence>
<reference evidence="2 3" key="1">
    <citation type="journal article" date="2019" name="Int. J. Syst. Evol. Microbiol.">
        <title>The Global Catalogue of Microorganisms (GCM) 10K type strain sequencing project: providing services to taxonomists for standard genome sequencing and annotation.</title>
        <authorList>
            <consortium name="The Broad Institute Genomics Platform"/>
            <consortium name="The Broad Institute Genome Sequencing Center for Infectious Disease"/>
            <person name="Wu L."/>
            <person name="Ma J."/>
        </authorList>
    </citation>
    <scope>NUCLEOTIDE SEQUENCE [LARGE SCALE GENOMIC DNA]</scope>
    <source>
        <strain evidence="2 3">JCM 13004</strain>
    </source>
</reference>
<proteinExistence type="predicted"/>
<evidence type="ECO:0008006" key="4">
    <source>
        <dbReference type="Google" id="ProtNLM"/>
    </source>
</evidence>
<organism evidence="2 3">
    <name type="scientific">Kitasatospora nipponensis</name>
    <dbReference type="NCBI Taxonomy" id="258049"/>
    <lineage>
        <taxon>Bacteria</taxon>
        <taxon>Bacillati</taxon>
        <taxon>Actinomycetota</taxon>
        <taxon>Actinomycetes</taxon>
        <taxon>Kitasatosporales</taxon>
        <taxon>Streptomycetaceae</taxon>
        <taxon>Kitasatospora</taxon>
    </lineage>
</organism>
<dbReference type="Proteomes" id="UP001500037">
    <property type="component" value="Unassembled WGS sequence"/>
</dbReference>
<evidence type="ECO:0000313" key="2">
    <source>
        <dbReference type="EMBL" id="GAA1270363.1"/>
    </source>
</evidence>
<gene>
    <name evidence="2" type="ORF">GCM10009665_68350</name>
</gene>
<evidence type="ECO:0000256" key="1">
    <source>
        <dbReference type="SAM" id="MobiDB-lite"/>
    </source>
</evidence>
<dbReference type="RefSeq" id="WP_344446063.1">
    <property type="nucleotide sequence ID" value="NZ_BAAALF010000208.1"/>
</dbReference>
<accession>A0ABN1WWZ3</accession>
<dbReference type="EMBL" id="BAAALF010000208">
    <property type="protein sequence ID" value="GAA1270363.1"/>
    <property type="molecule type" value="Genomic_DNA"/>
</dbReference>
<name>A0ABN1WWZ3_9ACTN</name>
<comment type="caution">
    <text evidence="2">The sequence shown here is derived from an EMBL/GenBank/DDBJ whole genome shotgun (WGS) entry which is preliminary data.</text>
</comment>
<protein>
    <recommendedName>
        <fullName evidence="4">DUF4303 domain-containing protein</fullName>
    </recommendedName>
</protein>